<feature type="region of interest" description="Disordered" evidence="1">
    <location>
        <begin position="415"/>
        <end position="595"/>
    </location>
</feature>
<protein>
    <submittedName>
        <fullName evidence="2">Uncharacterized protein</fullName>
    </submittedName>
</protein>
<feature type="region of interest" description="Disordered" evidence="1">
    <location>
        <begin position="631"/>
        <end position="661"/>
    </location>
</feature>
<organism evidence="2 3">
    <name type="scientific">Patulibacter medicamentivorans</name>
    <dbReference type="NCBI Taxonomy" id="1097667"/>
    <lineage>
        <taxon>Bacteria</taxon>
        <taxon>Bacillati</taxon>
        <taxon>Actinomycetota</taxon>
        <taxon>Thermoleophilia</taxon>
        <taxon>Solirubrobacterales</taxon>
        <taxon>Patulibacteraceae</taxon>
        <taxon>Patulibacter</taxon>
    </lineage>
</organism>
<feature type="compositionally biased region" description="Acidic residues" evidence="1">
    <location>
        <begin position="445"/>
        <end position="465"/>
    </location>
</feature>
<dbReference type="EMBL" id="AGUD01000304">
    <property type="protein sequence ID" value="EHN09076.1"/>
    <property type="molecule type" value="Genomic_DNA"/>
</dbReference>
<comment type="caution">
    <text evidence="2">The sequence shown here is derived from an EMBL/GenBank/DDBJ whole genome shotgun (WGS) entry which is preliminary data.</text>
</comment>
<sequence>MDDGDEVPFELLEHTRGSARRVDAPTLYSYRPLVGLYVERHAEVLGRLPAVAEAAHAMVAAWGVEAYLEARGVSRPPADPHARAALAVRQFLERLFEDAPDFDVQAEHFDRAFAELDAVLTSDATETVVAIPLTGVEITIGTVAITRGVALQQPETLRGEVPDAALAGPDGTPADAVATLRWGARPGSPDTPRRAREAARRLVTALRLHCPGASPAAGPLVWLRPADGPWRAMALGGTFTAHGHVVLGVDDVPDLQTFVELVARRLPEQGDVAWALRRWTLGLDRDRPEEALSDLLLAGRALLEPEGPRSGRLAGRLAALVAPDAERAGLARRLAALALTEQDVMAGSRRVGKDLPERVDELADCLRAVLRDCVCGHLSGDLVVVADEVLDGVVDEPEDARGQLRERVLAAVRRPLAGREQQPRHAGVAARWEQTRQGATRDDRWDEPEDEMDGDVQLEEDDRWEDEPRAVAPRGAPSRLAEAADVEDTADPEDDARHRWQEEHAGDRTASGEWTGEARIWSDEASADEPAAARPPHEDEPTGDRPPILVTDRRGRGPLSAVADDRGPVEAPADDAPPAGAPSAEGDGPAAVIGPAVAWTPADAVDEAPPIDVDELLHDERLAEADREALWLEQTWDEPQLAERSDDDDDATGPWPVAANG</sequence>
<evidence type="ECO:0000256" key="1">
    <source>
        <dbReference type="SAM" id="MobiDB-lite"/>
    </source>
</evidence>
<feature type="compositionally biased region" description="Acidic residues" evidence="1">
    <location>
        <begin position="484"/>
        <end position="494"/>
    </location>
</feature>
<evidence type="ECO:0000313" key="3">
    <source>
        <dbReference type="Proteomes" id="UP000005143"/>
    </source>
</evidence>
<dbReference type="AlphaFoldDB" id="H0EB59"/>
<keyword evidence="3" id="KW-1185">Reference proteome</keyword>
<feature type="compositionally biased region" description="Low complexity" evidence="1">
    <location>
        <begin position="574"/>
        <end position="591"/>
    </location>
</feature>
<feature type="compositionally biased region" description="Basic and acidic residues" evidence="1">
    <location>
        <begin position="495"/>
        <end position="507"/>
    </location>
</feature>
<name>H0EB59_9ACTN</name>
<reference evidence="2 3" key="1">
    <citation type="journal article" date="2013" name="Biodegradation">
        <title>Quantitative proteomic analysis of ibuprofen-degrading Patulibacter sp. strain I11.</title>
        <authorList>
            <person name="Almeida B."/>
            <person name="Kjeldal H."/>
            <person name="Lolas I."/>
            <person name="Knudsen A.D."/>
            <person name="Carvalho G."/>
            <person name="Nielsen K.L."/>
            <person name="Barreto Crespo M.T."/>
            <person name="Stensballe A."/>
            <person name="Nielsen J.L."/>
        </authorList>
    </citation>
    <scope>NUCLEOTIDE SEQUENCE [LARGE SCALE GENOMIC DNA]</scope>
    <source>
        <strain evidence="2 3">I11</strain>
    </source>
</reference>
<dbReference type="Proteomes" id="UP000005143">
    <property type="component" value="Unassembled WGS sequence"/>
</dbReference>
<accession>H0EB59</accession>
<gene>
    <name evidence="2" type="ORF">PAI11_40860</name>
</gene>
<evidence type="ECO:0000313" key="2">
    <source>
        <dbReference type="EMBL" id="EHN09076.1"/>
    </source>
</evidence>
<proteinExistence type="predicted"/>